<feature type="transmembrane region" description="Helical" evidence="7">
    <location>
        <begin position="342"/>
        <end position="364"/>
    </location>
</feature>
<protein>
    <recommendedName>
        <fullName evidence="7">Palmitoyltransferase</fullName>
        <ecNumber evidence="7">2.3.1.225</ecNumber>
    </recommendedName>
</protein>
<keyword evidence="2 7" id="KW-0808">Transferase</keyword>
<evidence type="ECO:0000256" key="2">
    <source>
        <dbReference type="ARBA" id="ARBA00022679"/>
    </source>
</evidence>
<feature type="domain" description="Palmitoyltransferase DHHC" evidence="8">
    <location>
        <begin position="195"/>
        <end position="379"/>
    </location>
</feature>
<evidence type="ECO:0000256" key="6">
    <source>
        <dbReference type="ARBA" id="ARBA00023315"/>
    </source>
</evidence>
<comment type="domain">
    <text evidence="7">The DHHC domain is required for palmitoyltransferase activity.</text>
</comment>
<sequence length="452" mass="51958">MTMTTRHFFISRQGVLLQLPRFWNKVKVSGHIGHHKCLTFLPGFEGNSASKVTGFPQLLTTSIEDMSTKGFTFPKVSTTHKLKLWFLTLFYHSSFSFDYCVDVVVEPVFWFVDHFTKLLGRFFVCLVCVLIFEVTFVAHVLGIPFWWDRSPVFTLILIVIGYWILVNILFNFYQAAAVSPGQPTEMNLLGVYSVTVCKICISPKPPRTHHCSICNRCYLKMDHHCPWVNNCIGHYNHRYFYLTAVYIIIGVFFVMLFGVELAFKHVFLEQDILDFGSSVSQNISTFPGPIQFQPQKSLGNTRLMLRLIFGLSFLDETSGRNSVSKANIMFGYILVTRFAVKAMIYITGFLCIGSFIALGGLAWWHGRLISNGETSIEYHINKNNKRKHGDSYVNLYNVGVKKNWKIFLGLDQPGRSFWRHILLPSRHTPVGNGYEWSNLLKYTMQRSTYSSE</sequence>
<dbReference type="EMBL" id="CAJVCH010172797">
    <property type="protein sequence ID" value="CAG7729050.1"/>
    <property type="molecule type" value="Genomic_DNA"/>
</dbReference>
<dbReference type="Proteomes" id="UP000708208">
    <property type="component" value="Unassembled WGS sequence"/>
</dbReference>
<evidence type="ECO:0000256" key="3">
    <source>
        <dbReference type="ARBA" id="ARBA00022692"/>
    </source>
</evidence>
<dbReference type="EC" id="2.3.1.225" evidence="7"/>
<dbReference type="OrthoDB" id="331948at2759"/>
<keyword evidence="5 7" id="KW-0472">Membrane</keyword>
<name>A0A8J2P219_9HEXA</name>
<feature type="transmembrane region" description="Helical" evidence="7">
    <location>
        <begin position="153"/>
        <end position="173"/>
    </location>
</feature>
<comment type="catalytic activity">
    <reaction evidence="7">
        <text>L-cysteinyl-[protein] + hexadecanoyl-CoA = S-hexadecanoyl-L-cysteinyl-[protein] + CoA</text>
        <dbReference type="Rhea" id="RHEA:36683"/>
        <dbReference type="Rhea" id="RHEA-COMP:10131"/>
        <dbReference type="Rhea" id="RHEA-COMP:11032"/>
        <dbReference type="ChEBI" id="CHEBI:29950"/>
        <dbReference type="ChEBI" id="CHEBI:57287"/>
        <dbReference type="ChEBI" id="CHEBI:57379"/>
        <dbReference type="ChEBI" id="CHEBI:74151"/>
        <dbReference type="EC" id="2.3.1.225"/>
    </reaction>
</comment>
<dbReference type="GO" id="GO:0016020">
    <property type="term" value="C:membrane"/>
    <property type="evidence" value="ECO:0007669"/>
    <property type="project" value="UniProtKB-SubCell"/>
</dbReference>
<accession>A0A8J2P219</accession>
<evidence type="ECO:0000256" key="4">
    <source>
        <dbReference type="ARBA" id="ARBA00022989"/>
    </source>
</evidence>
<evidence type="ECO:0000256" key="5">
    <source>
        <dbReference type="ARBA" id="ARBA00023136"/>
    </source>
</evidence>
<feature type="transmembrane region" description="Helical" evidence="7">
    <location>
        <begin position="122"/>
        <end position="147"/>
    </location>
</feature>
<evidence type="ECO:0000313" key="9">
    <source>
        <dbReference type="EMBL" id="CAG7729050.1"/>
    </source>
</evidence>
<evidence type="ECO:0000313" key="10">
    <source>
        <dbReference type="Proteomes" id="UP000708208"/>
    </source>
</evidence>
<proteinExistence type="inferred from homology"/>
<dbReference type="InterPro" id="IPR001594">
    <property type="entry name" value="Palmitoyltrfase_DHHC"/>
</dbReference>
<reference evidence="9" key="1">
    <citation type="submission" date="2021-06" db="EMBL/GenBank/DDBJ databases">
        <authorList>
            <person name="Hodson N. C."/>
            <person name="Mongue J. A."/>
            <person name="Jaron S. K."/>
        </authorList>
    </citation>
    <scope>NUCLEOTIDE SEQUENCE</scope>
</reference>
<dbReference type="InterPro" id="IPR039859">
    <property type="entry name" value="PFA4/ZDH16/20/ERF2-like"/>
</dbReference>
<keyword evidence="10" id="KW-1185">Reference proteome</keyword>
<dbReference type="PROSITE" id="PS50216">
    <property type="entry name" value="DHHC"/>
    <property type="match status" value="1"/>
</dbReference>
<dbReference type="GO" id="GO:0019706">
    <property type="term" value="F:protein-cysteine S-palmitoyltransferase activity"/>
    <property type="evidence" value="ECO:0007669"/>
    <property type="project" value="UniProtKB-EC"/>
</dbReference>
<evidence type="ECO:0000256" key="1">
    <source>
        <dbReference type="ARBA" id="ARBA00004141"/>
    </source>
</evidence>
<dbReference type="AlphaFoldDB" id="A0A8J2P219"/>
<keyword evidence="4 7" id="KW-1133">Transmembrane helix</keyword>
<comment type="caution">
    <text evidence="9">The sequence shown here is derived from an EMBL/GenBank/DDBJ whole genome shotgun (WGS) entry which is preliminary data.</text>
</comment>
<dbReference type="Pfam" id="PF01529">
    <property type="entry name" value="DHHC"/>
    <property type="match status" value="1"/>
</dbReference>
<organism evidence="9 10">
    <name type="scientific">Allacma fusca</name>
    <dbReference type="NCBI Taxonomy" id="39272"/>
    <lineage>
        <taxon>Eukaryota</taxon>
        <taxon>Metazoa</taxon>
        <taxon>Ecdysozoa</taxon>
        <taxon>Arthropoda</taxon>
        <taxon>Hexapoda</taxon>
        <taxon>Collembola</taxon>
        <taxon>Symphypleona</taxon>
        <taxon>Sminthuridae</taxon>
        <taxon>Allacma</taxon>
    </lineage>
</organism>
<evidence type="ECO:0000256" key="7">
    <source>
        <dbReference type="RuleBase" id="RU079119"/>
    </source>
</evidence>
<comment type="subcellular location">
    <subcellularLocation>
        <location evidence="1">Membrane</location>
        <topology evidence="1">Multi-pass membrane protein</topology>
    </subcellularLocation>
</comment>
<comment type="similarity">
    <text evidence="7">Belongs to the DHHC palmitoyltransferase family.</text>
</comment>
<evidence type="ECO:0000259" key="8">
    <source>
        <dbReference type="Pfam" id="PF01529"/>
    </source>
</evidence>
<keyword evidence="3 7" id="KW-0812">Transmembrane</keyword>
<feature type="transmembrane region" description="Helical" evidence="7">
    <location>
        <begin position="239"/>
        <end position="259"/>
    </location>
</feature>
<dbReference type="PANTHER" id="PTHR12246">
    <property type="entry name" value="PALMITOYLTRANSFERASE ZDHHC16"/>
    <property type="match status" value="1"/>
</dbReference>
<keyword evidence="6 7" id="KW-0012">Acyltransferase</keyword>
<gene>
    <name evidence="9" type="ORF">AFUS01_LOCUS17790</name>
</gene>